<dbReference type="Pfam" id="PF13262">
    <property type="entry name" value="DUF4054"/>
    <property type="match status" value="1"/>
</dbReference>
<gene>
    <name evidence="1" type="ORF">BHC54_09305</name>
</gene>
<dbReference type="EMBL" id="MEIL01000029">
    <property type="protein sequence ID" value="PIT38700.1"/>
    <property type="molecule type" value="Genomic_DNA"/>
</dbReference>
<protein>
    <recommendedName>
        <fullName evidence="3">DUF4054 domain-containing protein</fullName>
    </recommendedName>
</protein>
<proteinExistence type="predicted"/>
<organism evidence="1 2">
    <name type="scientific">Snodgrassella alvi</name>
    <dbReference type="NCBI Taxonomy" id="1196083"/>
    <lineage>
        <taxon>Bacteria</taxon>
        <taxon>Pseudomonadati</taxon>
        <taxon>Pseudomonadota</taxon>
        <taxon>Betaproteobacteria</taxon>
        <taxon>Neisseriales</taxon>
        <taxon>Neisseriaceae</taxon>
        <taxon>Snodgrassella</taxon>
    </lineage>
</organism>
<comment type="caution">
    <text evidence="1">The sequence shown here is derived from an EMBL/GenBank/DDBJ whole genome shotgun (WGS) entry which is preliminary data.</text>
</comment>
<reference evidence="1" key="1">
    <citation type="journal article" date="2017" name="MBio">
        <title>Type VI secretion-mediated competition in the bee gut microbiome.</title>
        <authorList>
            <person name="Steele M.I."/>
            <person name="Kwong W.K."/>
            <person name="Powell J.E."/>
            <person name="Whiteley M."/>
            <person name="Moran N.A."/>
        </authorList>
    </citation>
    <scope>NUCLEOTIDE SEQUENCE [LARGE SCALE GENOMIC DNA]</scope>
    <source>
        <strain evidence="1">WkB273</strain>
    </source>
</reference>
<name>A0A2N9X697_9NEIS</name>
<evidence type="ECO:0008006" key="3">
    <source>
        <dbReference type="Google" id="ProtNLM"/>
    </source>
</evidence>
<dbReference type="AlphaFoldDB" id="A0A2N9X697"/>
<keyword evidence="2" id="KW-1185">Reference proteome</keyword>
<sequence>MSYVVRFDVQKFRLMYPSITVSDVQLHSFFTEACILCNNTEKSVIKSTEERELLLFLLVAHIATLQMRLESGNEAVGRIAGASEGSVSVSLDYGQSAASEKWYLQTQYGARYWALTRQYRSFLYIAGRMPMPVRR</sequence>
<accession>A0A2N9X697</accession>
<dbReference type="RefSeq" id="WP_100152577.1">
    <property type="nucleotide sequence ID" value="NZ_MEIL01000029.1"/>
</dbReference>
<evidence type="ECO:0000313" key="1">
    <source>
        <dbReference type="EMBL" id="PIT38700.1"/>
    </source>
</evidence>
<dbReference type="Proteomes" id="UP000230202">
    <property type="component" value="Unassembled WGS sequence"/>
</dbReference>
<evidence type="ECO:0000313" key="2">
    <source>
        <dbReference type="Proteomes" id="UP000230202"/>
    </source>
</evidence>
<dbReference type="InterPro" id="IPR025127">
    <property type="entry name" value="DUF4054"/>
</dbReference>